<gene>
    <name evidence="1" type="ORF">FYJ85_07810</name>
</gene>
<reference evidence="1 2" key="1">
    <citation type="submission" date="2019-08" db="EMBL/GenBank/DDBJ databases">
        <title>In-depth cultivation of the pig gut microbiome towards novel bacterial diversity and tailored functional studies.</title>
        <authorList>
            <person name="Wylensek D."/>
            <person name="Hitch T.C.A."/>
            <person name="Clavel T."/>
        </authorList>
    </citation>
    <scope>NUCLEOTIDE SEQUENCE [LARGE SCALE GENOMIC DNA]</scope>
    <source>
        <strain evidence="1 2">BBE-744-WT-12</strain>
    </source>
</reference>
<proteinExistence type="predicted"/>
<dbReference type="EMBL" id="VUNS01000006">
    <property type="protein sequence ID" value="MST96953.1"/>
    <property type="molecule type" value="Genomic_DNA"/>
</dbReference>
<accession>A0A844G1D9</accession>
<name>A0A844G1D9_9BACT</name>
<sequence length="200" mass="23031">MKRFWLICAAGAAAVLTGCVREVESKEQKFVAGSLPLPEYAPLERYKLGINLEGDREYVAGGDSTLHFTITNLDTEPVRIPEWYMNEPDNLLLYCQPWFPGQEEPDENLWVPIEIETKKPDFRFPLELSPESKVFIDRDLRILRALKLTPEGERRFFIKVKLNLKSVDVESPVFGISVHSQEAEEAKLKAQQQRKQREAL</sequence>
<organism evidence="1 2">
    <name type="scientific">Victivallis lenta</name>
    <dbReference type="NCBI Taxonomy" id="2606640"/>
    <lineage>
        <taxon>Bacteria</taxon>
        <taxon>Pseudomonadati</taxon>
        <taxon>Lentisphaerota</taxon>
        <taxon>Lentisphaeria</taxon>
        <taxon>Victivallales</taxon>
        <taxon>Victivallaceae</taxon>
        <taxon>Victivallis</taxon>
    </lineage>
</organism>
<dbReference type="Proteomes" id="UP000435649">
    <property type="component" value="Unassembled WGS sequence"/>
</dbReference>
<protein>
    <recommendedName>
        <fullName evidence="3">Lipoprotein</fullName>
    </recommendedName>
</protein>
<keyword evidence="2" id="KW-1185">Reference proteome</keyword>
<evidence type="ECO:0000313" key="1">
    <source>
        <dbReference type="EMBL" id="MST96953.1"/>
    </source>
</evidence>
<evidence type="ECO:0000313" key="2">
    <source>
        <dbReference type="Proteomes" id="UP000435649"/>
    </source>
</evidence>
<evidence type="ECO:0008006" key="3">
    <source>
        <dbReference type="Google" id="ProtNLM"/>
    </source>
</evidence>
<dbReference type="RefSeq" id="WP_106052770.1">
    <property type="nucleotide sequence ID" value="NZ_CALXOB010000030.1"/>
</dbReference>
<dbReference type="AlphaFoldDB" id="A0A844G1D9"/>
<dbReference type="PROSITE" id="PS51257">
    <property type="entry name" value="PROKAR_LIPOPROTEIN"/>
    <property type="match status" value="1"/>
</dbReference>
<comment type="caution">
    <text evidence="1">The sequence shown here is derived from an EMBL/GenBank/DDBJ whole genome shotgun (WGS) entry which is preliminary data.</text>
</comment>